<keyword evidence="3" id="KW-0807">Transducer</keyword>
<dbReference type="SUPFAM" id="SSF58104">
    <property type="entry name" value="Methyl-accepting chemotaxis protein (MCP) signaling domain"/>
    <property type="match status" value="1"/>
</dbReference>
<evidence type="ECO:0000256" key="1">
    <source>
        <dbReference type="ARBA" id="ARBA00022500"/>
    </source>
</evidence>
<dbReference type="Gene3D" id="1.10.287.950">
    <property type="entry name" value="Methyl-accepting chemotaxis protein"/>
    <property type="match status" value="1"/>
</dbReference>
<evidence type="ECO:0000313" key="5">
    <source>
        <dbReference type="EMBL" id="QNL99756.1"/>
    </source>
</evidence>
<keyword evidence="1" id="KW-0145">Chemotaxis</keyword>
<gene>
    <name evidence="5" type="ORF">H9Q76_00120</name>
</gene>
<dbReference type="AlphaFoldDB" id="A0A7G9FMH5"/>
<dbReference type="PRINTS" id="PR00260">
    <property type="entry name" value="CHEMTRNSDUCR"/>
</dbReference>
<dbReference type="RefSeq" id="WP_021984019.1">
    <property type="nucleotide sequence ID" value="NZ_CP060632.1"/>
</dbReference>
<evidence type="ECO:0000313" key="6">
    <source>
        <dbReference type="Proteomes" id="UP000515819"/>
    </source>
</evidence>
<dbReference type="PROSITE" id="PS50111">
    <property type="entry name" value="CHEMOTAXIS_TRANSDUC_2"/>
    <property type="match status" value="1"/>
</dbReference>
<protein>
    <recommendedName>
        <fullName evidence="4">Methyl-accepting transducer domain-containing protein</fullName>
    </recommendedName>
</protein>
<dbReference type="PANTHER" id="PTHR43531">
    <property type="entry name" value="PROTEIN ICFG"/>
    <property type="match status" value="1"/>
</dbReference>
<proteinExistence type="inferred from homology"/>
<dbReference type="InterPro" id="IPR004089">
    <property type="entry name" value="MCPsignal_dom"/>
</dbReference>
<dbReference type="GO" id="GO:0006935">
    <property type="term" value="P:chemotaxis"/>
    <property type="evidence" value="ECO:0007669"/>
    <property type="project" value="UniProtKB-KW"/>
</dbReference>
<dbReference type="PANTHER" id="PTHR43531:SF11">
    <property type="entry name" value="METHYL-ACCEPTING CHEMOTAXIS PROTEIN 3"/>
    <property type="match status" value="1"/>
</dbReference>
<dbReference type="GO" id="GO:0005886">
    <property type="term" value="C:plasma membrane"/>
    <property type="evidence" value="ECO:0007669"/>
    <property type="project" value="TreeGrafter"/>
</dbReference>
<dbReference type="InterPro" id="IPR051310">
    <property type="entry name" value="MCP_chemotaxis"/>
</dbReference>
<evidence type="ECO:0000256" key="2">
    <source>
        <dbReference type="ARBA" id="ARBA00029447"/>
    </source>
</evidence>
<dbReference type="Pfam" id="PF00015">
    <property type="entry name" value="MCPsignal"/>
    <property type="match status" value="1"/>
</dbReference>
<keyword evidence="6" id="KW-1185">Reference proteome</keyword>
<evidence type="ECO:0000259" key="4">
    <source>
        <dbReference type="PROSITE" id="PS50111"/>
    </source>
</evidence>
<reference evidence="5 6" key="1">
    <citation type="submission" date="2020-08" db="EMBL/GenBank/DDBJ databases">
        <authorList>
            <person name="Liu C."/>
            <person name="Sun Q."/>
        </authorList>
    </citation>
    <scope>NUCLEOTIDE SEQUENCE [LARGE SCALE GENOMIC DNA]</scope>
    <source>
        <strain evidence="5 6">NSJ-4</strain>
    </source>
</reference>
<accession>A0A7G9FMH5</accession>
<comment type="similarity">
    <text evidence="2">Belongs to the methyl-accepting chemotaxis (MCP) protein family.</text>
</comment>
<dbReference type="InterPro" id="IPR004090">
    <property type="entry name" value="Chemotax_Me-accpt_rcpt"/>
</dbReference>
<dbReference type="KEGG" id="wcp:H9Q76_00120"/>
<dbReference type="GO" id="GO:0004888">
    <property type="term" value="F:transmembrane signaling receptor activity"/>
    <property type="evidence" value="ECO:0007669"/>
    <property type="project" value="InterPro"/>
</dbReference>
<sequence length="197" mass="21157">MTINDYLDMEALDNILEQWAAATHMIAVVLDDEGNFLSNKLGFSRNNVEAFGESIEVDDVEVATVVGGPLDEDTDEEVVEAAAAILVAAIQNLLEAGYRKKKYEEAIASFNEEIAGAAALIKELAGKSQGLKKIENKQNILALNASIEAARAGEAGRGFTVVAHEFGKMAHESGVINDSIQKTLQKLDASIKSYDAE</sequence>
<dbReference type="EMBL" id="CP060632">
    <property type="protein sequence ID" value="QNL99756.1"/>
    <property type="molecule type" value="Genomic_DNA"/>
</dbReference>
<dbReference type="Proteomes" id="UP000515819">
    <property type="component" value="Chromosome"/>
</dbReference>
<name>A0A7G9FMH5_9FIRM</name>
<organism evidence="5 6">
    <name type="scientific">Wujia chipingensis</name>
    <dbReference type="NCBI Taxonomy" id="2763670"/>
    <lineage>
        <taxon>Bacteria</taxon>
        <taxon>Bacillati</taxon>
        <taxon>Bacillota</taxon>
        <taxon>Clostridia</taxon>
        <taxon>Lachnospirales</taxon>
        <taxon>Lachnospiraceae</taxon>
        <taxon>Wujia</taxon>
    </lineage>
</organism>
<evidence type="ECO:0000256" key="3">
    <source>
        <dbReference type="PROSITE-ProRule" id="PRU00284"/>
    </source>
</evidence>
<dbReference type="GO" id="GO:0007165">
    <property type="term" value="P:signal transduction"/>
    <property type="evidence" value="ECO:0007669"/>
    <property type="project" value="UniProtKB-KW"/>
</dbReference>
<feature type="domain" description="Methyl-accepting transducer" evidence="4">
    <location>
        <begin position="131"/>
        <end position="197"/>
    </location>
</feature>